<organism evidence="7 10">
    <name type="scientific">Paenirhodobacter populi</name>
    <dbReference type="NCBI Taxonomy" id="2306993"/>
    <lineage>
        <taxon>Bacteria</taxon>
        <taxon>Pseudomonadati</taxon>
        <taxon>Pseudomonadota</taxon>
        <taxon>Alphaproteobacteria</taxon>
        <taxon>Rhodobacterales</taxon>
        <taxon>Rhodobacter group</taxon>
        <taxon>Paenirhodobacter</taxon>
    </lineage>
</organism>
<dbReference type="EMBL" id="SAUX01000013">
    <property type="protein sequence ID" value="RWR28908.1"/>
    <property type="molecule type" value="Genomic_DNA"/>
</dbReference>
<dbReference type="AlphaFoldDB" id="A0A443IT25"/>
<accession>A0A443IT25</accession>
<comment type="caution">
    <text evidence="7">The sequence shown here is derived from an EMBL/GenBank/DDBJ whole genome shotgun (WGS) entry which is preliminary data.</text>
</comment>
<evidence type="ECO:0000256" key="4">
    <source>
        <dbReference type="ARBA" id="ARBA00023136"/>
    </source>
</evidence>
<feature type="transmembrane region" description="Helical" evidence="5">
    <location>
        <begin position="78"/>
        <end position="100"/>
    </location>
</feature>
<proteinExistence type="predicted"/>
<dbReference type="EMBL" id="SAUW01000012">
    <property type="protein sequence ID" value="RWR10523.1"/>
    <property type="molecule type" value="Genomic_DNA"/>
</dbReference>
<evidence type="ECO:0000259" key="6">
    <source>
        <dbReference type="Pfam" id="PF01694"/>
    </source>
</evidence>
<keyword evidence="3 5" id="KW-1133">Transmembrane helix</keyword>
<keyword evidence="7" id="KW-0645">Protease</keyword>
<evidence type="ECO:0000313" key="8">
    <source>
        <dbReference type="EMBL" id="RWR28908.1"/>
    </source>
</evidence>
<dbReference type="SUPFAM" id="SSF144091">
    <property type="entry name" value="Rhomboid-like"/>
    <property type="match status" value="1"/>
</dbReference>
<gene>
    <name evidence="8" type="ORF">D2T31_12440</name>
    <name evidence="7" type="ORF">D2T33_12785</name>
</gene>
<dbReference type="GO" id="GO:0004252">
    <property type="term" value="F:serine-type endopeptidase activity"/>
    <property type="evidence" value="ECO:0007669"/>
    <property type="project" value="InterPro"/>
</dbReference>
<feature type="transmembrane region" description="Helical" evidence="5">
    <location>
        <begin position="112"/>
        <end position="132"/>
    </location>
</feature>
<evidence type="ECO:0000313" key="10">
    <source>
        <dbReference type="Proteomes" id="UP000285710"/>
    </source>
</evidence>
<dbReference type="Proteomes" id="UP000285295">
    <property type="component" value="Unassembled WGS sequence"/>
</dbReference>
<keyword evidence="2 5" id="KW-0812">Transmembrane</keyword>
<keyword evidence="7" id="KW-0378">Hydrolase</keyword>
<dbReference type="InterPro" id="IPR035952">
    <property type="entry name" value="Rhomboid-like_sf"/>
</dbReference>
<dbReference type="GO" id="GO:0006508">
    <property type="term" value="P:proteolysis"/>
    <property type="evidence" value="ECO:0007669"/>
    <property type="project" value="UniProtKB-KW"/>
</dbReference>
<name>A0A443IT25_9RHOB</name>
<feature type="transmembrane region" description="Helical" evidence="5">
    <location>
        <begin position="138"/>
        <end position="159"/>
    </location>
</feature>
<dbReference type="OrthoDB" id="7836448at2"/>
<dbReference type="RefSeq" id="WP_128237608.1">
    <property type="nucleotide sequence ID" value="NZ_SAUW01000012.1"/>
</dbReference>
<evidence type="ECO:0000256" key="5">
    <source>
        <dbReference type="SAM" id="Phobius"/>
    </source>
</evidence>
<evidence type="ECO:0000313" key="9">
    <source>
        <dbReference type="Proteomes" id="UP000285295"/>
    </source>
</evidence>
<feature type="domain" description="Peptidase S54 rhomboid" evidence="6">
    <location>
        <begin position="73"/>
        <end position="213"/>
    </location>
</feature>
<evidence type="ECO:0000313" key="7">
    <source>
        <dbReference type="EMBL" id="RWR10523.1"/>
    </source>
</evidence>
<accession>A0A443K818</accession>
<evidence type="ECO:0000256" key="2">
    <source>
        <dbReference type="ARBA" id="ARBA00022692"/>
    </source>
</evidence>
<reference evidence="9 10" key="2">
    <citation type="submission" date="2019-01" db="EMBL/GenBank/DDBJ databases">
        <authorList>
            <person name="Li Y."/>
        </authorList>
    </citation>
    <scope>NUCLEOTIDE SEQUENCE [LARGE SCALE GENOMIC DNA]</scope>
    <source>
        <strain evidence="7 10">2D-5</strain>
        <strain evidence="8 9">D19-10-3-21</strain>
    </source>
</reference>
<dbReference type="Pfam" id="PF01694">
    <property type="entry name" value="Rhomboid"/>
    <property type="match status" value="1"/>
</dbReference>
<dbReference type="GO" id="GO:0016020">
    <property type="term" value="C:membrane"/>
    <property type="evidence" value="ECO:0007669"/>
    <property type="project" value="UniProtKB-SubCell"/>
</dbReference>
<keyword evidence="4 5" id="KW-0472">Membrane</keyword>
<dbReference type="InterPro" id="IPR022764">
    <property type="entry name" value="Peptidase_S54_rhomboid_dom"/>
</dbReference>
<keyword evidence="10" id="KW-1185">Reference proteome</keyword>
<sequence length="227" mass="24760">MRPGHDLHPINPLPPVVWLLCGPIIAGEILFGLGQSGLFGNAAIGWRLDALQRFAFGPDILRGMIAQNIWPWRQVVRILTYPFVHGAFFHAAMVLVFTLALGKMVGEVFKGWAVAAVFFAATISGALVYTAVPFTQGALYGGYPGAYGLIGAFTWMLWMRLGQANANRGRAFVFIGALMGIRLLFGLLFGGTPDWIADFTGFGAGFLISFLVAPGAWRRMLGQIRRR</sequence>
<dbReference type="Proteomes" id="UP000285710">
    <property type="component" value="Unassembled WGS sequence"/>
</dbReference>
<feature type="transmembrane region" description="Helical" evidence="5">
    <location>
        <begin position="12"/>
        <end position="33"/>
    </location>
</feature>
<feature type="transmembrane region" description="Helical" evidence="5">
    <location>
        <begin position="171"/>
        <end position="189"/>
    </location>
</feature>
<comment type="subcellular location">
    <subcellularLocation>
        <location evidence="1">Membrane</location>
        <topology evidence="1">Multi-pass membrane protein</topology>
    </subcellularLocation>
</comment>
<evidence type="ECO:0000256" key="1">
    <source>
        <dbReference type="ARBA" id="ARBA00004141"/>
    </source>
</evidence>
<feature type="transmembrane region" description="Helical" evidence="5">
    <location>
        <begin position="195"/>
        <end position="217"/>
    </location>
</feature>
<evidence type="ECO:0000256" key="3">
    <source>
        <dbReference type="ARBA" id="ARBA00022989"/>
    </source>
</evidence>
<protein>
    <submittedName>
        <fullName evidence="7">Rhomboid family intramembrane serine protease</fullName>
    </submittedName>
</protein>
<reference evidence="9 10" key="1">
    <citation type="submission" date="2019-01" db="EMBL/GenBank/DDBJ databases">
        <title>Sinorhodobacter populi sp. nov. isolated from the symptomatic bark tissue of Populus euramericana canker.</title>
        <authorList>
            <person name="Xu G."/>
        </authorList>
    </citation>
    <scope>NUCLEOTIDE SEQUENCE [LARGE SCALE GENOMIC DNA]</scope>
    <source>
        <strain evidence="7 10">2D-5</strain>
        <strain evidence="8 9">D19-10-3-21</strain>
    </source>
</reference>
<dbReference type="Gene3D" id="1.20.1540.10">
    <property type="entry name" value="Rhomboid-like"/>
    <property type="match status" value="1"/>
</dbReference>